<dbReference type="SUPFAM" id="SSF54909">
    <property type="entry name" value="Dimeric alpha+beta barrel"/>
    <property type="match status" value="1"/>
</dbReference>
<reference evidence="2 3" key="1">
    <citation type="submission" date="2019-06" db="EMBL/GenBank/DDBJ databases">
        <title>Saccharibacillus brassicae sp. nov., an endophytic bacterium isolated from Chinese cabbage seeds (Brassica pekinensis).</title>
        <authorList>
            <person name="Jiang L."/>
            <person name="Lee J."/>
            <person name="Kim S.W."/>
        </authorList>
    </citation>
    <scope>NUCLEOTIDE SEQUENCE [LARGE SCALE GENOMIC DNA]</scope>
    <source>
        <strain evidence="3">KCTC 43072 / ATSA2</strain>
    </source>
</reference>
<dbReference type="KEGG" id="saca:FFV09_10375"/>
<dbReference type="Proteomes" id="UP000316968">
    <property type="component" value="Chromosome"/>
</dbReference>
<dbReference type="Pfam" id="PF11695">
    <property type="entry name" value="DUF3291"/>
    <property type="match status" value="1"/>
</dbReference>
<evidence type="ECO:0000313" key="2">
    <source>
        <dbReference type="EMBL" id="QDH21221.1"/>
    </source>
</evidence>
<evidence type="ECO:0000259" key="1">
    <source>
        <dbReference type="Pfam" id="PF11695"/>
    </source>
</evidence>
<sequence length="117" mass="13906">MLISVTRVRLKGMWALPFFMYHIVRSTKQLNSTAGLLHSDLTRDGWIIGWTISVWENKDRMLEYRNHGNHAKAMRIARRIGDEFEAVHWEADTIPSWKEAKIRLHQKYGRRPDPHKQ</sequence>
<dbReference type="EMBL" id="CP041217">
    <property type="protein sequence ID" value="QDH21221.1"/>
    <property type="molecule type" value="Genomic_DNA"/>
</dbReference>
<evidence type="ECO:0000313" key="3">
    <source>
        <dbReference type="Proteomes" id="UP000316968"/>
    </source>
</evidence>
<accession>A0A4Y6UY17</accession>
<dbReference type="OrthoDB" id="1550774at2"/>
<dbReference type="InterPro" id="IPR021708">
    <property type="entry name" value="DUF3291"/>
</dbReference>
<name>A0A4Y6UY17_SACBS</name>
<dbReference type="AlphaFoldDB" id="A0A4Y6UY17"/>
<dbReference type="RefSeq" id="WP_141447768.1">
    <property type="nucleotide sequence ID" value="NZ_CP041217.1"/>
</dbReference>
<dbReference type="InterPro" id="IPR011008">
    <property type="entry name" value="Dimeric_a/b-barrel"/>
</dbReference>
<feature type="domain" description="DUF3291" evidence="1">
    <location>
        <begin position="43"/>
        <end position="105"/>
    </location>
</feature>
<protein>
    <submittedName>
        <fullName evidence="2">DUF3291 domain-containing protein</fullName>
    </submittedName>
</protein>
<keyword evidence="3" id="KW-1185">Reference proteome</keyword>
<organism evidence="2 3">
    <name type="scientific">Saccharibacillus brassicae</name>
    <dbReference type="NCBI Taxonomy" id="2583377"/>
    <lineage>
        <taxon>Bacteria</taxon>
        <taxon>Bacillati</taxon>
        <taxon>Bacillota</taxon>
        <taxon>Bacilli</taxon>
        <taxon>Bacillales</taxon>
        <taxon>Paenibacillaceae</taxon>
        <taxon>Saccharibacillus</taxon>
    </lineage>
</organism>
<proteinExistence type="predicted"/>
<gene>
    <name evidence="2" type="ORF">FFV09_10375</name>
</gene>